<evidence type="ECO:0000256" key="6">
    <source>
        <dbReference type="ARBA" id="ARBA00023157"/>
    </source>
</evidence>
<name>A0ABW5E551_9BACT</name>
<evidence type="ECO:0000256" key="2">
    <source>
        <dbReference type="ARBA" id="ARBA00013017"/>
    </source>
</evidence>
<evidence type="ECO:0000256" key="10">
    <source>
        <dbReference type="ARBA" id="ARBA00042639"/>
    </source>
</evidence>
<comment type="similarity">
    <text evidence="9">Belongs to the peroxiredoxin family. BCP/PrxQ subfamily.</text>
</comment>
<dbReference type="InterPro" id="IPR036249">
    <property type="entry name" value="Thioredoxin-like_sf"/>
</dbReference>
<evidence type="ECO:0000256" key="8">
    <source>
        <dbReference type="ARBA" id="ARBA00032824"/>
    </source>
</evidence>
<evidence type="ECO:0000256" key="3">
    <source>
        <dbReference type="ARBA" id="ARBA00022559"/>
    </source>
</evidence>
<gene>
    <name evidence="14" type="ORF">ACFSQZ_09895</name>
</gene>
<dbReference type="PROSITE" id="PS51352">
    <property type="entry name" value="THIOREDOXIN_2"/>
    <property type="match status" value="1"/>
</dbReference>
<keyword evidence="4" id="KW-0049">Antioxidant</keyword>
<dbReference type="PANTHER" id="PTHR42801:SF4">
    <property type="entry name" value="AHPC_TSA FAMILY PROTEIN"/>
    <property type="match status" value="1"/>
</dbReference>
<organism evidence="14 15">
    <name type="scientific">Rubritalea spongiae</name>
    <dbReference type="NCBI Taxonomy" id="430797"/>
    <lineage>
        <taxon>Bacteria</taxon>
        <taxon>Pseudomonadati</taxon>
        <taxon>Verrucomicrobiota</taxon>
        <taxon>Verrucomicrobiia</taxon>
        <taxon>Verrucomicrobiales</taxon>
        <taxon>Rubritaleaceae</taxon>
        <taxon>Rubritalea</taxon>
    </lineage>
</organism>
<evidence type="ECO:0000256" key="7">
    <source>
        <dbReference type="ARBA" id="ARBA00023284"/>
    </source>
</evidence>
<evidence type="ECO:0000256" key="5">
    <source>
        <dbReference type="ARBA" id="ARBA00023002"/>
    </source>
</evidence>
<comment type="catalytic activity">
    <reaction evidence="11">
        <text>a hydroperoxide + [thioredoxin]-dithiol = an alcohol + [thioredoxin]-disulfide + H2O</text>
        <dbReference type="Rhea" id="RHEA:62620"/>
        <dbReference type="Rhea" id="RHEA-COMP:10698"/>
        <dbReference type="Rhea" id="RHEA-COMP:10700"/>
        <dbReference type="ChEBI" id="CHEBI:15377"/>
        <dbReference type="ChEBI" id="CHEBI:29950"/>
        <dbReference type="ChEBI" id="CHEBI:30879"/>
        <dbReference type="ChEBI" id="CHEBI:35924"/>
        <dbReference type="ChEBI" id="CHEBI:50058"/>
        <dbReference type="EC" id="1.11.1.24"/>
    </reaction>
</comment>
<proteinExistence type="inferred from homology"/>
<feature type="signal peptide" evidence="12">
    <location>
        <begin position="1"/>
        <end position="21"/>
    </location>
</feature>
<dbReference type="InterPro" id="IPR000866">
    <property type="entry name" value="AhpC/TSA"/>
</dbReference>
<keyword evidence="6" id="KW-1015">Disulfide bond</keyword>
<sequence>MIKKLLRFVVPSSMCASMAFAAPLKVGDQLPEVSCASHEGKKVSLSEFKDSEWVLVYFYPKADTPGCTKQACSLRDSYEVLTDKGVIIFGVSKNTVEEQKAFAEKYKLPFTLLADKDTKVIKAFGVPQFPGIGLAKRQAYLFKEGKLVWKDEKASTTKQAADILKQVTAK</sequence>
<dbReference type="InterPro" id="IPR050924">
    <property type="entry name" value="Peroxiredoxin_BCP/PrxQ"/>
</dbReference>
<evidence type="ECO:0000256" key="11">
    <source>
        <dbReference type="ARBA" id="ARBA00049091"/>
    </source>
</evidence>
<evidence type="ECO:0000256" key="12">
    <source>
        <dbReference type="SAM" id="SignalP"/>
    </source>
</evidence>
<keyword evidence="3 14" id="KW-0575">Peroxidase</keyword>
<comment type="caution">
    <text evidence="14">The sequence shown here is derived from an EMBL/GenBank/DDBJ whole genome shotgun (WGS) entry which is preliminary data.</text>
</comment>
<keyword evidence="12" id="KW-0732">Signal</keyword>
<evidence type="ECO:0000256" key="4">
    <source>
        <dbReference type="ARBA" id="ARBA00022862"/>
    </source>
</evidence>
<dbReference type="InterPro" id="IPR013766">
    <property type="entry name" value="Thioredoxin_domain"/>
</dbReference>
<dbReference type="RefSeq" id="WP_377095728.1">
    <property type="nucleotide sequence ID" value="NZ_JBHSJM010000001.1"/>
</dbReference>
<evidence type="ECO:0000259" key="13">
    <source>
        <dbReference type="PROSITE" id="PS51352"/>
    </source>
</evidence>
<dbReference type="CDD" id="cd03017">
    <property type="entry name" value="PRX_BCP"/>
    <property type="match status" value="1"/>
</dbReference>
<evidence type="ECO:0000256" key="1">
    <source>
        <dbReference type="ARBA" id="ARBA00003330"/>
    </source>
</evidence>
<dbReference type="SUPFAM" id="SSF52833">
    <property type="entry name" value="Thioredoxin-like"/>
    <property type="match status" value="1"/>
</dbReference>
<evidence type="ECO:0000313" key="15">
    <source>
        <dbReference type="Proteomes" id="UP001597297"/>
    </source>
</evidence>
<feature type="chain" id="PRO_5046519438" description="thioredoxin-dependent peroxiredoxin" evidence="12">
    <location>
        <begin position="22"/>
        <end position="170"/>
    </location>
</feature>
<keyword evidence="5 14" id="KW-0560">Oxidoreductase</keyword>
<evidence type="ECO:0000313" key="14">
    <source>
        <dbReference type="EMBL" id="MFD2276780.1"/>
    </source>
</evidence>
<accession>A0ABW5E551</accession>
<dbReference type="Pfam" id="PF00578">
    <property type="entry name" value="AhpC-TSA"/>
    <property type="match status" value="1"/>
</dbReference>
<dbReference type="EMBL" id="JBHUJC010000027">
    <property type="protein sequence ID" value="MFD2276780.1"/>
    <property type="molecule type" value="Genomic_DNA"/>
</dbReference>
<protein>
    <recommendedName>
        <fullName evidence="2">thioredoxin-dependent peroxiredoxin</fullName>
        <ecNumber evidence="2">1.11.1.24</ecNumber>
    </recommendedName>
    <alternativeName>
        <fullName evidence="8">Thioredoxin peroxidase</fullName>
    </alternativeName>
    <alternativeName>
        <fullName evidence="10">Thioredoxin-dependent peroxiredoxin Bcp</fullName>
    </alternativeName>
</protein>
<comment type="function">
    <text evidence="1">Thiol-specific peroxidase that catalyzes the reduction of hydrogen peroxide and organic hydroperoxides to water and alcohols, respectively. Plays a role in cell protection against oxidative stress by detoxifying peroxides and as sensor of hydrogen peroxide-mediated signaling events.</text>
</comment>
<dbReference type="EC" id="1.11.1.24" evidence="2"/>
<keyword evidence="7" id="KW-0676">Redox-active center</keyword>
<reference evidence="15" key="1">
    <citation type="journal article" date="2019" name="Int. J. Syst. Evol. Microbiol.">
        <title>The Global Catalogue of Microorganisms (GCM) 10K type strain sequencing project: providing services to taxonomists for standard genome sequencing and annotation.</title>
        <authorList>
            <consortium name="The Broad Institute Genomics Platform"/>
            <consortium name="The Broad Institute Genome Sequencing Center for Infectious Disease"/>
            <person name="Wu L."/>
            <person name="Ma J."/>
        </authorList>
    </citation>
    <scope>NUCLEOTIDE SEQUENCE [LARGE SCALE GENOMIC DNA]</scope>
    <source>
        <strain evidence="15">JCM 16545</strain>
    </source>
</reference>
<dbReference type="PANTHER" id="PTHR42801">
    <property type="entry name" value="THIOREDOXIN-DEPENDENT PEROXIDE REDUCTASE"/>
    <property type="match status" value="1"/>
</dbReference>
<dbReference type="GO" id="GO:0140824">
    <property type="term" value="F:thioredoxin-dependent peroxiredoxin activity"/>
    <property type="evidence" value="ECO:0007669"/>
    <property type="project" value="UniProtKB-EC"/>
</dbReference>
<dbReference type="Gene3D" id="3.40.30.10">
    <property type="entry name" value="Glutaredoxin"/>
    <property type="match status" value="1"/>
</dbReference>
<dbReference type="Proteomes" id="UP001597297">
    <property type="component" value="Unassembled WGS sequence"/>
</dbReference>
<keyword evidence="15" id="KW-1185">Reference proteome</keyword>
<feature type="domain" description="Thioredoxin" evidence="13">
    <location>
        <begin position="24"/>
        <end position="169"/>
    </location>
</feature>
<evidence type="ECO:0000256" key="9">
    <source>
        <dbReference type="ARBA" id="ARBA00038489"/>
    </source>
</evidence>